<dbReference type="InterPro" id="IPR051548">
    <property type="entry name" value="Grx-like_ET"/>
</dbReference>
<dbReference type="InterPro" id="IPR002109">
    <property type="entry name" value="Glutaredoxin"/>
</dbReference>
<protein>
    <recommendedName>
        <fullName evidence="2">Glutaredoxin domain-containing protein</fullName>
    </recommendedName>
</protein>
<dbReference type="Gene3D" id="3.40.30.10">
    <property type="entry name" value="Glutaredoxin"/>
    <property type="match status" value="1"/>
</dbReference>
<dbReference type="CDD" id="cd02976">
    <property type="entry name" value="NrdH"/>
    <property type="match status" value="1"/>
</dbReference>
<dbReference type="GO" id="GO:0045454">
    <property type="term" value="P:cell redox homeostasis"/>
    <property type="evidence" value="ECO:0007669"/>
    <property type="project" value="TreeGrafter"/>
</dbReference>
<reference evidence="3" key="1">
    <citation type="submission" date="2018-06" db="EMBL/GenBank/DDBJ databases">
        <authorList>
            <person name="Zhirakovskaya E."/>
        </authorList>
    </citation>
    <scope>NUCLEOTIDE SEQUENCE</scope>
</reference>
<keyword evidence="1" id="KW-0472">Membrane</keyword>
<feature type="domain" description="Glutaredoxin" evidence="2">
    <location>
        <begin position="47"/>
        <end position="105"/>
    </location>
</feature>
<dbReference type="PANTHER" id="PTHR34386:SF1">
    <property type="entry name" value="GLUTAREDOXIN-LIKE PROTEIN NRDH"/>
    <property type="match status" value="1"/>
</dbReference>
<organism evidence="3">
    <name type="scientific">hydrothermal vent metagenome</name>
    <dbReference type="NCBI Taxonomy" id="652676"/>
    <lineage>
        <taxon>unclassified sequences</taxon>
        <taxon>metagenomes</taxon>
        <taxon>ecological metagenomes</taxon>
    </lineage>
</organism>
<dbReference type="SUPFAM" id="SSF52833">
    <property type="entry name" value="Thioredoxin-like"/>
    <property type="match status" value="1"/>
</dbReference>
<keyword evidence="1" id="KW-1133">Transmembrane helix</keyword>
<dbReference type="GO" id="GO:0009055">
    <property type="term" value="F:electron transfer activity"/>
    <property type="evidence" value="ECO:0007669"/>
    <property type="project" value="TreeGrafter"/>
</dbReference>
<evidence type="ECO:0000259" key="2">
    <source>
        <dbReference type="Pfam" id="PF00462"/>
    </source>
</evidence>
<proteinExistence type="predicted"/>
<dbReference type="PANTHER" id="PTHR34386">
    <property type="entry name" value="GLUTAREDOXIN"/>
    <property type="match status" value="1"/>
</dbReference>
<feature type="transmembrane region" description="Helical" evidence="1">
    <location>
        <begin position="6"/>
        <end position="24"/>
    </location>
</feature>
<accession>A0A3B0Y2X1</accession>
<dbReference type="PROSITE" id="PS51354">
    <property type="entry name" value="GLUTAREDOXIN_2"/>
    <property type="match status" value="1"/>
</dbReference>
<dbReference type="AlphaFoldDB" id="A0A3B0Y2X1"/>
<evidence type="ECO:0000256" key="1">
    <source>
        <dbReference type="SAM" id="Phobius"/>
    </source>
</evidence>
<sequence>MKYKFYKHPLFIIFSLFIVGYFFIQQYAQKLISDEPVVLTKADPPQIIMYGTKTCMYCYVAKEFFRKHQLPFTEFDIEESDKNMQMFTLLGGRGTPLIIVNKEIIYGYDEQLIRQAL</sequence>
<dbReference type="EMBL" id="UOFI01000207">
    <property type="protein sequence ID" value="VAW70743.1"/>
    <property type="molecule type" value="Genomic_DNA"/>
</dbReference>
<gene>
    <name evidence="3" type="ORF">MNBD_GAMMA09-2460</name>
</gene>
<dbReference type="InterPro" id="IPR036249">
    <property type="entry name" value="Thioredoxin-like_sf"/>
</dbReference>
<keyword evidence="1" id="KW-0812">Transmembrane</keyword>
<name>A0A3B0Y2X1_9ZZZZ</name>
<evidence type="ECO:0000313" key="3">
    <source>
        <dbReference type="EMBL" id="VAW70743.1"/>
    </source>
</evidence>
<dbReference type="Pfam" id="PF00462">
    <property type="entry name" value="Glutaredoxin"/>
    <property type="match status" value="1"/>
</dbReference>